<dbReference type="RefSeq" id="WP_344684138.1">
    <property type="nucleotide sequence ID" value="NZ_BAAAVT010000011.1"/>
</dbReference>
<evidence type="ECO:0000313" key="5">
    <source>
        <dbReference type="Proteomes" id="UP001500236"/>
    </source>
</evidence>
<dbReference type="InterPro" id="IPR051267">
    <property type="entry name" value="STEAP_metalloreductase"/>
</dbReference>
<dbReference type="InterPro" id="IPR036291">
    <property type="entry name" value="NAD(P)-bd_dom_sf"/>
</dbReference>
<keyword evidence="1" id="KW-0560">Oxidoreductase</keyword>
<proteinExistence type="predicted"/>
<evidence type="ECO:0000259" key="3">
    <source>
        <dbReference type="Pfam" id="PF03807"/>
    </source>
</evidence>
<evidence type="ECO:0000313" key="4">
    <source>
        <dbReference type="EMBL" id="GAA3066236.1"/>
    </source>
</evidence>
<dbReference type="Gene3D" id="3.40.50.720">
    <property type="entry name" value="NAD(P)-binding Rossmann-like Domain"/>
    <property type="match status" value="1"/>
</dbReference>
<dbReference type="PANTHER" id="PTHR14239:SF0">
    <property type="entry name" value="F420-DEPENDENT NADP REDUCTASE"/>
    <property type="match status" value="1"/>
</dbReference>
<feature type="compositionally biased region" description="Pro residues" evidence="2">
    <location>
        <begin position="1"/>
        <end position="13"/>
    </location>
</feature>
<dbReference type="InterPro" id="IPR028939">
    <property type="entry name" value="P5C_Rdtase_cat_N"/>
</dbReference>
<evidence type="ECO:0000256" key="2">
    <source>
        <dbReference type="SAM" id="MobiDB-lite"/>
    </source>
</evidence>
<evidence type="ECO:0000256" key="1">
    <source>
        <dbReference type="ARBA" id="ARBA00023002"/>
    </source>
</evidence>
<reference evidence="5" key="1">
    <citation type="journal article" date="2019" name="Int. J. Syst. Evol. Microbiol.">
        <title>The Global Catalogue of Microorganisms (GCM) 10K type strain sequencing project: providing services to taxonomists for standard genome sequencing and annotation.</title>
        <authorList>
            <consortium name="The Broad Institute Genomics Platform"/>
            <consortium name="The Broad Institute Genome Sequencing Center for Infectious Disease"/>
            <person name="Wu L."/>
            <person name="Ma J."/>
        </authorList>
    </citation>
    <scope>NUCLEOTIDE SEQUENCE [LARGE SCALE GENOMIC DNA]</scope>
    <source>
        <strain evidence="5">JCM 14309</strain>
    </source>
</reference>
<dbReference type="Proteomes" id="UP001500236">
    <property type="component" value="Unassembled WGS sequence"/>
</dbReference>
<organism evidence="4 5">
    <name type="scientific">Nesterenkonia aethiopica</name>
    <dbReference type="NCBI Taxonomy" id="269144"/>
    <lineage>
        <taxon>Bacteria</taxon>
        <taxon>Bacillati</taxon>
        <taxon>Actinomycetota</taxon>
        <taxon>Actinomycetes</taxon>
        <taxon>Micrococcales</taxon>
        <taxon>Micrococcaceae</taxon>
        <taxon>Nesterenkonia</taxon>
    </lineage>
</organism>
<dbReference type="PANTHER" id="PTHR14239">
    <property type="entry name" value="DUDULIN-RELATED"/>
    <property type="match status" value="1"/>
</dbReference>
<accession>A0ABP6M0B5</accession>
<dbReference type="Pfam" id="PF03807">
    <property type="entry name" value="F420_oxidored"/>
    <property type="match status" value="1"/>
</dbReference>
<name>A0ABP6M0B5_9MICC</name>
<protein>
    <submittedName>
        <fullName evidence="4">NAD(P)-binding domain-containing protein</fullName>
    </submittedName>
</protein>
<comment type="caution">
    <text evidence="4">The sequence shown here is derived from an EMBL/GenBank/DDBJ whole genome shotgun (WGS) entry which is preliminary data.</text>
</comment>
<gene>
    <name evidence="4" type="ORF">GCM10010529_18930</name>
</gene>
<dbReference type="EMBL" id="BAAAVT010000011">
    <property type="protein sequence ID" value="GAA3066236.1"/>
    <property type="molecule type" value="Genomic_DNA"/>
</dbReference>
<feature type="domain" description="Pyrroline-5-carboxylate reductase catalytic N-terminal" evidence="3">
    <location>
        <begin position="42"/>
        <end position="134"/>
    </location>
</feature>
<sequence length="253" mass="26741">MSEPTPSEPTPPEHNPERPSDVSQDDDVARGPDGESLLPPVVGILGAGRAGTAFARALLAAGFAVDICSTRPPKALRHHLKIYAPGATAVDAEEVPARTRQHPRGIVILAVPQEELDELDPALVDGCVLIDATNTWQDELLPPWLQAAVDEQLPTSLAIAGRFSGARVVKALNHVAHTEFDDDAARGLPLDQRRALGVAGDDDGARGLVMALVSAMGFDPVSLGPLAAGRVLEPDGPVFNRPVRRADLLPYAR</sequence>
<keyword evidence="5" id="KW-1185">Reference proteome</keyword>
<dbReference type="SUPFAM" id="SSF51735">
    <property type="entry name" value="NAD(P)-binding Rossmann-fold domains"/>
    <property type="match status" value="1"/>
</dbReference>
<feature type="region of interest" description="Disordered" evidence="2">
    <location>
        <begin position="1"/>
        <end position="35"/>
    </location>
</feature>